<organism evidence="1">
    <name type="scientific">viral metagenome</name>
    <dbReference type="NCBI Taxonomy" id="1070528"/>
    <lineage>
        <taxon>unclassified sequences</taxon>
        <taxon>metagenomes</taxon>
        <taxon>organismal metagenomes</taxon>
    </lineage>
</organism>
<protein>
    <recommendedName>
        <fullName evidence="2">Schlafen AlbA-2 domain-containing protein</fullName>
    </recommendedName>
</protein>
<dbReference type="EMBL" id="MN739062">
    <property type="protein sequence ID" value="QHS86782.1"/>
    <property type="molecule type" value="Genomic_DNA"/>
</dbReference>
<dbReference type="AlphaFoldDB" id="A0A6C0B3Z9"/>
<proteinExistence type="predicted"/>
<evidence type="ECO:0000313" key="1">
    <source>
        <dbReference type="EMBL" id="QHS86782.1"/>
    </source>
</evidence>
<reference evidence="1" key="1">
    <citation type="journal article" date="2020" name="Nature">
        <title>Giant virus diversity and host interactions through global metagenomics.</title>
        <authorList>
            <person name="Schulz F."/>
            <person name="Roux S."/>
            <person name="Paez-Espino D."/>
            <person name="Jungbluth S."/>
            <person name="Walsh D.A."/>
            <person name="Denef V.J."/>
            <person name="McMahon K.D."/>
            <person name="Konstantinidis K.T."/>
            <person name="Eloe-Fadrosh E.A."/>
            <person name="Kyrpides N.C."/>
            <person name="Woyke T."/>
        </authorList>
    </citation>
    <scope>NUCLEOTIDE SEQUENCE</scope>
    <source>
        <strain evidence="1">GVMAG-M-3300009422-16</strain>
    </source>
</reference>
<name>A0A6C0B3Z9_9ZZZZ</name>
<accession>A0A6C0B3Z9</accession>
<sequence length="117" mass="13614">MSFYMDAEKYWGNIEYKREFINMTPEKIKKYATQLKFRIIEGSGTSIYIIGVSDNGKVVGIDANKIVRYNIIMKNICNEINSKISSNQIIDINKEKKLLIYVLKNKFKLDDIAYLMG</sequence>
<evidence type="ECO:0008006" key="2">
    <source>
        <dbReference type="Google" id="ProtNLM"/>
    </source>
</evidence>